<protein>
    <submittedName>
        <fullName evidence="1">Uncharacterized protein</fullName>
    </submittedName>
</protein>
<gene>
    <name evidence="1" type="ORF">NITGR_300006</name>
</gene>
<proteinExistence type="predicted"/>
<keyword evidence="2" id="KW-1185">Reference proteome</keyword>
<dbReference type="Proteomes" id="UP000011704">
    <property type="component" value="Unassembled WGS sequence"/>
</dbReference>
<dbReference type="HOGENOM" id="CLU_1459866_0_0_0"/>
<sequence>MGGKDRHPNQGTGRKTGKFAFPANPLTIEIMKIINQYSRRLPFNIEKLTRKLLKAVPNEHLVGLDSITLMDEFQQNKYKNALGLYRKKHGLQPARIEIALGNIYGTSPFILCLIPLAGKLLYAKVLFHEIGHHYQYFTHSVSKKEAEGFAENYGKRHTVKAIKGWLYVLRPLRPAIRWINSKLDD</sequence>
<accession>M1YJ30</accession>
<organism evidence="1 2">
    <name type="scientific">Nitrospina gracilis (strain 3/211)</name>
    <dbReference type="NCBI Taxonomy" id="1266370"/>
    <lineage>
        <taxon>Bacteria</taxon>
        <taxon>Pseudomonadati</taxon>
        <taxon>Nitrospinota/Tectimicrobiota group</taxon>
        <taxon>Nitrospinota</taxon>
        <taxon>Nitrospinia</taxon>
        <taxon>Nitrospinales</taxon>
        <taxon>Nitrospinaceae</taxon>
        <taxon>Nitrospina</taxon>
    </lineage>
</organism>
<reference evidence="1 2" key="1">
    <citation type="journal article" date="2013" name="Front. Microbiol.">
        <title>The genome of Nitrospina gracilis illuminates the metabolism and evolution of the major marine nitrite oxidizer.</title>
        <authorList>
            <person name="Luecker S."/>
            <person name="Nowka B."/>
            <person name="Rattei T."/>
            <person name="Spieck E."/>
            <person name="and Daims H."/>
        </authorList>
    </citation>
    <scope>NUCLEOTIDE SEQUENCE [LARGE SCALE GENOMIC DNA]</scope>
    <source>
        <strain evidence="1 2">3/211</strain>
    </source>
</reference>
<dbReference type="RefSeq" id="WP_005008084.1">
    <property type="nucleotide sequence ID" value="NZ_HG422173.1"/>
</dbReference>
<comment type="caution">
    <text evidence="1">The sequence shown here is derived from an EMBL/GenBank/DDBJ whole genome shotgun (WGS) entry which is preliminary data.</text>
</comment>
<name>M1YJ30_NITG3</name>
<evidence type="ECO:0000313" key="1">
    <source>
        <dbReference type="EMBL" id="CCQ90510.1"/>
    </source>
</evidence>
<dbReference type="STRING" id="1266370.NITGR_300006"/>
<evidence type="ECO:0000313" key="2">
    <source>
        <dbReference type="Proteomes" id="UP000011704"/>
    </source>
</evidence>
<dbReference type="AlphaFoldDB" id="M1YJ30"/>
<dbReference type="EMBL" id="CAQJ01000034">
    <property type="protein sequence ID" value="CCQ90510.1"/>
    <property type="molecule type" value="Genomic_DNA"/>
</dbReference>
<dbReference type="InParanoid" id="M1YJ30"/>